<protein>
    <recommendedName>
        <fullName evidence="3">BZIP domain-containing protein</fullName>
    </recommendedName>
</protein>
<proteinExistence type="predicted"/>
<name>F2TXH1_SALR5</name>
<dbReference type="KEGG" id="sre:PTSG_00787"/>
<feature type="domain" description="BZIP" evidence="3">
    <location>
        <begin position="77"/>
        <end position="113"/>
    </location>
</feature>
<dbReference type="GeneID" id="16078850"/>
<dbReference type="InterPro" id="IPR004827">
    <property type="entry name" value="bZIP"/>
</dbReference>
<keyword evidence="5" id="KW-1185">Reference proteome</keyword>
<dbReference type="Proteomes" id="UP000007799">
    <property type="component" value="Unassembled WGS sequence"/>
</dbReference>
<dbReference type="Pfam" id="PF07716">
    <property type="entry name" value="bZIP_2"/>
    <property type="match status" value="1"/>
</dbReference>
<feature type="coiled-coil region" evidence="1">
    <location>
        <begin position="86"/>
        <end position="256"/>
    </location>
</feature>
<sequence length="308" mass="35031">MERRHAALSPRKRLLRRPTTSSSRPQQAQQQVQHLTETVKRLQEENATLKQRLTDLRRATRASTIVKKAPTQHALPRIRSARKTEDTDLKQQVQNLREANATLRQQLTSLKEEQAIAAAEARATINAQNTRAHEMSADINRLTHTVREAQDTLKKEQDEKQALAAEVKQLQQELDEAKRETAACAAIARAQHQRHVSPTEQDSRVRRLEHDMAILQADNDRLTEQCLELQRDAASTADLRKQVHTLKAKLASAEAEAARSSGSGDAAAQAEWKRMYQEWMKKAETKIRELQAANQLIQKVCTRENVYV</sequence>
<evidence type="ECO:0000313" key="5">
    <source>
        <dbReference type="Proteomes" id="UP000007799"/>
    </source>
</evidence>
<dbReference type="RefSeq" id="XP_004998255.1">
    <property type="nucleotide sequence ID" value="XM_004998198.1"/>
</dbReference>
<feature type="region of interest" description="Disordered" evidence="2">
    <location>
        <begin position="1"/>
        <end position="30"/>
    </location>
</feature>
<reference evidence="4" key="1">
    <citation type="submission" date="2009-08" db="EMBL/GenBank/DDBJ databases">
        <title>Annotation of Salpingoeca rosetta.</title>
        <authorList>
            <consortium name="The Broad Institute Genome Sequencing Platform"/>
            <person name="Russ C."/>
            <person name="Cuomo C."/>
            <person name="Burger G."/>
            <person name="Gray M.W."/>
            <person name="Holland P.W.H."/>
            <person name="King N."/>
            <person name="Lang F.B.F."/>
            <person name="Roger A.J."/>
            <person name="Ruiz-Trillo I."/>
            <person name="Young S.K."/>
            <person name="Zeng Q."/>
            <person name="Gargeya S."/>
            <person name="Alvarado L."/>
            <person name="Berlin A."/>
            <person name="Chapman S.B."/>
            <person name="Chen Z."/>
            <person name="Freedman E."/>
            <person name="Gellesch M."/>
            <person name="Goldberg J."/>
            <person name="Griggs A."/>
            <person name="Gujja S."/>
            <person name="Heilman E."/>
            <person name="Heiman D."/>
            <person name="Howarth C."/>
            <person name="Mehta T."/>
            <person name="Neiman D."/>
            <person name="Pearson M."/>
            <person name="Roberts A."/>
            <person name="Saif S."/>
            <person name="Shea T."/>
            <person name="Shenoy N."/>
            <person name="Sisk P."/>
            <person name="Stolte C."/>
            <person name="Sykes S."/>
            <person name="White J."/>
            <person name="Yandava C."/>
            <person name="Haas B."/>
            <person name="Nusbaum C."/>
            <person name="Birren B."/>
        </authorList>
    </citation>
    <scope>NUCLEOTIDE SEQUENCE [LARGE SCALE GENOMIC DNA]</scope>
    <source>
        <strain evidence="4">ATCC 50818</strain>
    </source>
</reference>
<gene>
    <name evidence="4" type="ORF">PTSG_00787</name>
</gene>
<dbReference type="AlphaFoldDB" id="F2TXH1"/>
<evidence type="ECO:0000313" key="4">
    <source>
        <dbReference type="EMBL" id="EGD76080.1"/>
    </source>
</evidence>
<dbReference type="EMBL" id="GL832956">
    <property type="protein sequence ID" value="EGD76080.1"/>
    <property type="molecule type" value="Genomic_DNA"/>
</dbReference>
<evidence type="ECO:0000256" key="2">
    <source>
        <dbReference type="SAM" id="MobiDB-lite"/>
    </source>
</evidence>
<keyword evidence="1" id="KW-0175">Coiled coil</keyword>
<evidence type="ECO:0000259" key="3">
    <source>
        <dbReference type="Pfam" id="PF07716"/>
    </source>
</evidence>
<organism evidence="5">
    <name type="scientific">Salpingoeca rosetta (strain ATCC 50818 / BSB-021)</name>
    <dbReference type="NCBI Taxonomy" id="946362"/>
    <lineage>
        <taxon>Eukaryota</taxon>
        <taxon>Choanoflagellata</taxon>
        <taxon>Craspedida</taxon>
        <taxon>Salpingoecidae</taxon>
        <taxon>Salpingoeca</taxon>
    </lineage>
</organism>
<accession>F2TXH1</accession>
<dbReference type="InParanoid" id="F2TXH1"/>
<feature type="compositionally biased region" description="Low complexity" evidence="2">
    <location>
        <begin position="17"/>
        <end position="30"/>
    </location>
</feature>
<evidence type="ECO:0000256" key="1">
    <source>
        <dbReference type="SAM" id="Coils"/>
    </source>
</evidence>